<dbReference type="PANTHER" id="PTHR24559:SF444">
    <property type="entry name" value="REVERSE TRANSCRIPTASE DOMAIN-CONTAINING PROTEIN"/>
    <property type="match status" value="1"/>
</dbReference>
<comment type="caution">
    <text evidence="1">The sequence shown here is derived from an EMBL/GenBank/DDBJ whole genome shotgun (WGS) entry which is preliminary data.</text>
</comment>
<dbReference type="Proteomes" id="UP000735874">
    <property type="component" value="Unassembled WGS sequence"/>
</dbReference>
<dbReference type="EMBL" id="RCMG01001071">
    <property type="protein sequence ID" value="KAG2837216.1"/>
    <property type="molecule type" value="Genomic_DNA"/>
</dbReference>
<accession>A0A8T0YN79</accession>
<dbReference type="AlphaFoldDB" id="A0A8T0YN79"/>
<dbReference type="CDD" id="cd01647">
    <property type="entry name" value="RT_LTR"/>
    <property type="match status" value="1"/>
</dbReference>
<gene>
    <name evidence="1" type="ORF">PC113_g19881</name>
</gene>
<proteinExistence type="predicted"/>
<dbReference type="Gene3D" id="3.10.10.10">
    <property type="entry name" value="HIV Type 1 Reverse Transcriptase, subunit A, domain 1"/>
    <property type="match status" value="1"/>
</dbReference>
<dbReference type="VEuPathDB" id="FungiDB:PC110_g10434"/>
<dbReference type="PANTHER" id="PTHR24559">
    <property type="entry name" value="TRANSPOSON TY3-I GAG-POL POLYPROTEIN"/>
    <property type="match status" value="1"/>
</dbReference>
<dbReference type="InterPro" id="IPR043502">
    <property type="entry name" value="DNA/RNA_pol_sf"/>
</dbReference>
<dbReference type="Gene3D" id="3.30.70.270">
    <property type="match status" value="1"/>
</dbReference>
<dbReference type="SUPFAM" id="SSF56672">
    <property type="entry name" value="DNA/RNA polymerases"/>
    <property type="match status" value="1"/>
</dbReference>
<dbReference type="InterPro" id="IPR053134">
    <property type="entry name" value="RNA-dir_DNA_polymerase"/>
</dbReference>
<organism evidence="1 2">
    <name type="scientific">Phytophthora cactorum</name>
    <dbReference type="NCBI Taxonomy" id="29920"/>
    <lineage>
        <taxon>Eukaryota</taxon>
        <taxon>Sar</taxon>
        <taxon>Stramenopiles</taxon>
        <taxon>Oomycota</taxon>
        <taxon>Peronosporomycetes</taxon>
        <taxon>Peronosporales</taxon>
        <taxon>Peronosporaceae</taxon>
        <taxon>Phytophthora</taxon>
    </lineage>
</organism>
<sequence length="320" mass="35316">MVERGLPQEVEDELPRVVKRELSEEVDAVESRIPYPDADPTSRCCDSVDMIKRGFSSSAAESRFVVVVDESRVDLANRLSVQRQLRPKGSRSWWGAATTTSRVYEKSKSHVHATSLAAAGLDADASASDTRTRLKLAEPKTVREARYATQSLPALEASGNPVAPLVREFIEIFPEKVPVVLPPDRGVRHEIGLTPGVKYCVTRQWPLPRDQTEAIDAFFQSRRRAGHVRESVSPHSSPTLCVKKATGGWRIVPASNKLNDATIPAQTPIPRKDMVLDTMSGCTQHSAMDLMDGFYQILMREDDLPLTIVITPSGMLCDGL</sequence>
<reference evidence="1" key="1">
    <citation type="submission" date="2018-10" db="EMBL/GenBank/DDBJ databases">
        <title>Effector identification in a new, highly contiguous assembly of the strawberry crown rot pathogen Phytophthora cactorum.</title>
        <authorList>
            <person name="Armitage A.D."/>
            <person name="Nellist C.F."/>
            <person name="Bates H."/>
            <person name="Vickerstaff R.J."/>
            <person name="Harrison R.J."/>
        </authorList>
    </citation>
    <scope>NUCLEOTIDE SEQUENCE</scope>
    <source>
        <strain evidence="1">15-7</strain>
    </source>
</reference>
<protein>
    <recommendedName>
        <fullName evidence="3">Reverse transcriptase domain-containing protein</fullName>
    </recommendedName>
</protein>
<evidence type="ECO:0000313" key="1">
    <source>
        <dbReference type="EMBL" id="KAG2837216.1"/>
    </source>
</evidence>
<name>A0A8T0YN79_9STRA</name>
<dbReference type="InterPro" id="IPR043128">
    <property type="entry name" value="Rev_trsase/Diguanyl_cyclase"/>
</dbReference>
<evidence type="ECO:0000313" key="2">
    <source>
        <dbReference type="Proteomes" id="UP000735874"/>
    </source>
</evidence>
<evidence type="ECO:0008006" key="3">
    <source>
        <dbReference type="Google" id="ProtNLM"/>
    </source>
</evidence>